<dbReference type="PROSITE" id="PS50817">
    <property type="entry name" value="INTEIN_N_TER"/>
    <property type="match status" value="1"/>
</dbReference>
<gene>
    <name evidence="2" type="ORF">JJJ17_18155</name>
</gene>
<dbReference type="Proteomes" id="UP000640485">
    <property type="component" value="Unassembled WGS sequence"/>
</dbReference>
<keyword evidence="3" id="KW-1185">Reference proteome</keyword>
<protein>
    <submittedName>
        <fullName evidence="2">Hint domain-containing protein</fullName>
    </submittedName>
</protein>
<organism evidence="2 3">
    <name type="scientific">Paracoccus caeni</name>
    <dbReference type="NCBI Taxonomy" id="657651"/>
    <lineage>
        <taxon>Bacteria</taxon>
        <taxon>Pseudomonadati</taxon>
        <taxon>Pseudomonadota</taxon>
        <taxon>Alphaproteobacteria</taxon>
        <taxon>Rhodobacterales</taxon>
        <taxon>Paracoccaceae</taxon>
        <taxon>Paracoccus</taxon>
    </lineage>
</organism>
<evidence type="ECO:0000259" key="1">
    <source>
        <dbReference type="Pfam" id="PF13403"/>
    </source>
</evidence>
<accession>A0A934W096</accession>
<dbReference type="Pfam" id="PF13403">
    <property type="entry name" value="Hint_2"/>
    <property type="match status" value="1"/>
</dbReference>
<dbReference type="SUPFAM" id="SSF51294">
    <property type="entry name" value="Hedgehog/intein (Hint) domain"/>
    <property type="match status" value="1"/>
</dbReference>
<evidence type="ECO:0000313" key="3">
    <source>
        <dbReference type="Proteomes" id="UP000640485"/>
    </source>
</evidence>
<reference evidence="2" key="1">
    <citation type="submission" date="2021-01" db="EMBL/GenBank/DDBJ databases">
        <title>Paracoccus amoyensis sp. nov., isolated from the surface seawater along the coast of Xiamen Island, China.</title>
        <authorList>
            <person name="Lyu L."/>
        </authorList>
    </citation>
    <scope>NUCLEOTIDE SEQUENCE</scope>
    <source>
        <strain evidence="2">MJ17</strain>
    </source>
</reference>
<proteinExistence type="predicted"/>
<dbReference type="Gene3D" id="2.170.16.10">
    <property type="entry name" value="Hedgehog/Intein (Hint) domain"/>
    <property type="match status" value="1"/>
</dbReference>
<dbReference type="InterPro" id="IPR006141">
    <property type="entry name" value="Intein_N"/>
</dbReference>
<dbReference type="GO" id="GO:0016539">
    <property type="term" value="P:intein-mediated protein splicing"/>
    <property type="evidence" value="ECO:0007669"/>
    <property type="project" value="InterPro"/>
</dbReference>
<feature type="domain" description="Hedgehog/Intein (Hint)" evidence="1">
    <location>
        <begin position="13"/>
        <end position="159"/>
    </location>
</feature>
<evidence type="ECO:0000313" key="2">
    <source>
        <dbReference type="EMBL" id="MBK4217862.1"/>
    </source>
</evidence>
<dbReference type="InterPro" id="IPR036844">
    <property type="entry name" value="Hint_dom_sf"/>
</dbReference>
<comment type="caution">
    <text evidence="2">The sequence shown here is derived from an EMBL/GenBank/DDBJ whole genome shotgun (WGS) entry which is preliminary data.</text>
</comment>
<dbReference type="InterPro" id="IPR028992">
    <property type="entry name" value="Hedgehog/Intein_dom"/>
</dbReference>
<name>A0A934W096_9RHOB</name>
<sequence>MPYRPLAAPSSVPCFASGSLIETPKGIRRIEDLRAGDLVLTADNGAQEIRWIGQTHVDAARLDLQPNLRPILIRAGALGCGLPARDLTVSPQHRVLVRSRIGRRLFDENEVMLAAKHLVGLPGIEAINPAEGVTYLHLLFDRHELVRSNGCLTESLFTGPQAMLAVGPAARREIQSLFPELIRPDHRPTGVRRFLTGAEARTLSERHLRNLSRRQLVETL</sequence>
<dbReference type="EMBL" id="JAEPRQ010000009">
    <property type="protein sequence ID" value="MBK4217862.1"/>
    <property type="molecule type" value="Genomic_DNA"/>
</dbReference>
<dbReference type="AlphaFoldDB" id="A0A934W096"/>